<dbReference type="SUPFAM" id="SSF56784">
    <property type="entry name" value="HAD-like"/>
    <property type="match status" value="1"/>
</dbReference>
<accession>A0A0B7GVP8</accession>
<evidence type="ECO:0000313" key="6">
    <source>
        <dbReference type="Proteomes" id="UP000042527"/>
    </source>
</evidence>
<dbReference type="PIRSF" id="PIRSF000915">
    <property type="entry name" value="PGP-type_phosphatase"/>
    <property type="match status" value="1"/>
</dbReference>
<dbReference type="Gene3D" id="3.40.50.1000">
    <property type="entry name" value="HAD superfamily/HAD-like"/>
    <property type="match status" value="2"/>
</dbReference>
<evidence type="ECO:0000256" key="4">
    <source>
        <dbReference type="PIRSR" id="PIRSR000915-3"/>
    </source>
</evidence>
<dbReference type="RefSeq" id="WP_044634395.1">
    <property type="nucleotide sequence ID" value="NZ_CDNC01000005.1"/>
</dbReference>
<proteinExistence type="inferred from homology"/>
<feature type="active site" description="Nucleophile" evidence="2">
    <location>
        <position position="29"/>
    </location>
</feature>
<dbReference type="InterPro" id="IPR006357">
    <property type="entry name" value="HAD-SF_hydro_IIA"/>
</dbReference>
<comment type="cofactor">
    <cofactor evidence="4">
        <name>Mg(2+)</name>
        <dbReference type="ChEBI" id="CHEBI:18420"/>
    </cofactor>
    <text evidence="4">Divalent metal ions. Mg(2+) is the most effective.</text>
</comment>
<feature type="active site" description="Proton donor" evidence="2">
    <location>
        <position position="31"/>
    </location>
</feature>
<feature type="binding site" evidence="4">
    <location>
        <position position="226"/>
    </location>
    <ligand>
        <name>Mg(2+)</name>
        <dbReference type="ChEBI" id="CHEBI:18420"/>
    </ligand>
</feature>
<dbReference type="GO" id="GO:0016791">
    <property type="term" value="F:phosphatase activity"/>
    <property type="evidence" value="ECO:0007669"/>
    <property type="project" value="TreeGrafter"/>
</dbReference>
<dbReference type="EMBL" id="CDNC01000005">
    <property type="protein sequence ID" value="CEM61010.1"/>
    <property type="molecule type" value="Genomic_DNA"/>
</dbReference>
<feature type="binding site" evidence="3">
    <location>
        <position position="201"/>
    </location>
    <ligand>
        <name>substrate</name>
    </ligand>
</feature>
<dbReference type="NCBIfam" id="TIGR01460">
    <property type="entry name" value="HAD-SF-IIA"/>
    <property type="match status" value="1"/>
</dbReference>
<dbReference type="GO" id="GO:0005737">
    <property type="term" value="C:cytoplasm"/>
    <property type="evidence" value="ECO:0007669"/>
    <property type="project" value="TreeGrafter"/>
</dbReference>
<feature type="binding site" evidence="4">
    <location>
        <position position="29"/>
    </location>
    <ligand>
        <name>Mg(2+)</name>
        <dbReference type="ChEBI" id="CHEBI:18420"/>
    </ligand>
</feature>
<evidence type="ECO:0000256" key="1">
    <source>
        <dbReference type="PIRNR" id="PIRNR000915"/>
    </source>
</evidence>
<evidence type="ECO:0000256" key="3">
    <source>
        <dbReference type="PIRSR" id="PIRSR000915-2"/>
    </source>
</evidence>
<keyword evidence="6" id="KW-1185">Reference proteome</keyword>
<name>A0A0B7GVP8_TREPH</name>
<dbReference type="InterPro" id="IPR023214">
    <property type="entry name" value="HAD_sf"/>
</dbReference>
<keyword evidence="5" id="KW-0378">Hydrolase</keyword>
<dbReference type="GO" id="GO:0046872">
    <property type="term" value="F:metal ion binding"/>
    <property type="evidence" value="ECO:0007669"/>
    <property type="project" value="UniProtKB-KW"/>
</dbReference>
<reference evidence="6" key="1">
    <citation type="submission" date="2015-01" db="EMBL/GenBank/DDBJ databases">
        <authorList>
            <person name="Manzoor Shahid"/>
            <person name="Zubair Saima"/>
        </authorList>
    </citation>
    <scope>NUCLEOTIDE SEQUENCE [LARGE SCALE GENOMIC DNA]</scope>
    <source>
        <strain evidence="6">V1</strain>
    </source>
</reference>
<dbReference type="GeneID" id="57753952"/>
<dbReference type="AlphaFoldDB" id="A0A0B7GVP8"/>
<organism evidence="5 6">
    <name type="scientific">Treponema phagedenis</name>
    <dbReference type="NCBI Taxonomy" id="162"/>
    <lineage>
        <taxon>Bacteria</taxon>
        <taxon>Pseudomonadati</taxon>
        <taxon>Spirochaetota</taxon>
        <taxon>Spirochaetia</taxon>
        <taxon>Spirochaetales</taxon>
        <taxon>Treponemataceae</taxon>
        <taxon>Treponema</taxon>
    </lineage>
</organism>
<dbReference type="Pfam" id="PF13344">
    <property type="entry name" value="Hydrolase_6"/>
    <property type="match status" value="1"/>
</dbReference>
<protein>
    <submittedName>
        <fullName evidence="5">HAD hydrolase, family IIA</fullName>
    </submittedName>
</protein>
<dbReference type="Proteomes" id="UP000042527">
    <property type="component" value="Unassembled WGS sequence"/>
</dbReference>
<dbReference type="Pfam" id="PF13242">
    <property type="entry name" value="Hydrolase_like"/>
    <property type="match status" value="1"/>
</dbReference>
<keyword evidence="4" id="KW-0460">Magnesium</keyword>
<sequence length="277" mass="30951">MIEKKEVDNWNANIDICALLERCKHFVLDMDGTFYLSDTIIPGSLHFIEQAKKTGRDFIFFTNNSSKNPENYIDKLAKMDCKIGREQIMTSGDVTIEYLQTNYPEKKVYLVGTEPLVQSFAIAGIALVEENPDIVVLGFDQTLTYEKIKNICNFIRAGAMYFATHPDINCPVEGGYIPDVGSFMAMIELSTGSKPNKILGKPYKTTVDMIVHRTGWKKEAIAFVGDRLYTDVATGVNNGAHGLLVLSGESDMHTVQESNVKPDAIFLDLKEIAAYLR</sequence>
<evidence type="ECO:0000256" key="2">
    <source>
        <dbReference type="PIRSR" id="PIRSR000915-1"/>
    </source>
</evidence>
<keyword evidence="4" id="KW-0479">Metal-binding</keyword>
<dbReference type="PANTHER" id="PTHR19288">
    <property type="entry name" value="4-NITROPHENYLPHOSPHATASE-RELATED"/>
    <property type="match status" value="1"/>
</dbReference>
<dbReference type="PANTHER" id="PTHR19288:SF46">
    <property type="entry name" value="HALOACID DEHALOGENASE-LIKE HYDROLASE DOMAIN-CONTAINING PROTEIN 2"/>
    <property type="match status" value="1"/>
</dbReference>
<dbReference type="InterPro" id="IPR036412">
    <property type="entry name" value="HAD-like_sf"/>
</dbReference>
<evidence type="ECO:0000313" key="5">
    <source>
        <dbReference type="EMBL" id="CEM61010.1"/>
    </source>
</evidence>
<feature type="binding site" evidence="4">
    <location>
        <position position="31"/>
    </location>
    <ligand>
        <name>Mg(2+)</name>
        <dbReference type="ChEBI" id="CHEBI:18420"/>
    </ligand>
</feature>
<gene>
    <name evidence="5" type="ORF">TPHV1_130048</name>
</gene>
<comment type="similarity">
    <text evidence="1">Belongs to the HAD-like hydrolase superfamily.</text>
</comment>